<evidence type="ECO:0000256" key="12">
    <source>
        <dbReference type="ARBA" id="ARBA00033413"/>
    </source>
</evidence>
<comment type="pathway">
    <text evidence="1">Cofactor biosynthesis; tetrahydrofolate biosynthesis; 2-amino-4-hydroxy-6-hydroxymethyl-7,8-dihydropteridine diphosphate from 7,8-dihydroneopterin triphosphate: step 4/4.</text>
</comment>
<dbReference type="GO" id="GO:0005524">
    <property type="term" value="F:ATP binding"/>
    <property type="evidence" value="ECO:0007669"/>
    <property type="project" value="UniProtKB-KW"/>
</dbReference>
<evidence type="ECO:0000256" key="7">
    <source>
        <dbReference type="ARBA" id="ARBA00022777"/>
    </source>
</evidence>
<evidence type="ECO:0000256" key="8">
    <source>
        <dbReference type="ARBA" id="ARBA00022840"/>
    </source>
</evidence>
<dbReference type="EC" id="2.7.6.3" evidence="3"/>
<dbReference type="InterPro" id="IPR035907">
    <property type="entry name" value="Hppk_sf"/>
</dbReference>
<keyword evidence="7 14" id="KW-0418">Kinase</keyword>
<evidence type="ECO:0000256" key="11">
    <source>
        <dbReference type="ARBA" id="ARBA00029766"/>
    </source>
</evidence>
<dbReference type="InParanoid" id="Q0EVQ0"/>
<evidence type="ECO:0000256" key="4">
    <source>
        <dbReference type="ARBA" id="ARBA00016218"/>
    </source>
</evidence>
<comment type="similarity">
    <text evidence="2">Belongs to the HPPK family.</text>
</comment>
<evidence type="ECO:0000256" key="5">
    <source>
        <dbReference type="ARBA" id="ARBA00022679"/>
    </source>
</evidence>
<keyword evidence="6" id="KW-0547">Nucleotide-binding</keyword>
<dbReference type="AlphaFoldDB" id="Q0EVQ0"/>
<evidence type="ECO:0000256" key="10">
    <source>
        <dbReference type="ARBA" id="ARBA00029409"/>
    </source>
</evidence>
<dbReference type="eggNOG" id="COG0801">
    <property type="taxonomic scope" value="Bacteria"/>
</dbReference>
<feature type="domain" description="7,8-dihydro-6-hydroxymethylpterin-pyrophosphokinase" evidence="13">
    <location>
        <begin position="10"/>
        <end position="124"/>
    </location>
</feature>
<evidence type="ECO:0000259" key="13">
    <source>
        <dbReference type="Pfam" id="PF01288"/>
    </source>
</evidence>
<proteinExistence type="inferred from homology"/>
<reference evidence="14 15" key="1">
    <citation type="submission" date="2006-09" db="EMBL/GenBank/DDBJ databases">
        <authorList>
            <person name="Emerson D."/>
            <person name="Ferriera S."/>
            <person name="Johnson J."/>
            <person name="Kravitz S."/>
            <person name="Halpern A."/>
            <person name="Remington K."/>
            <person name="Beeson K."/>
            <person name="Tran B."/>
            <person name="Rogers Y.-H."/>
            <person name="Friedman R."/>
            <person name="Venter J.C."/>
        </authorList>
    </citation>
    <scope>NUCLEOTIDE SEQUENCE [LARGE SCALE GENOMIC DNA]</scope>
    <source>
        <strain evidence="14 15">PV-1</strain>
    </source>
</reference>
<evidence type="ECO:0000256" key="1">
    <source>
        <dbReference type="ARBA" id="ARBA00005051"/>
    </source>
</evidence>
<evidence type="ECO:0000313" key="15">
    <source>
        <dbReference type="Proteomes" id="UP000005297"/>
    </source>
</evidence>
<accession>Q0EVQ0</accession>
<comment type="caution">
    <text evidence="14">The sequence shown here is derived from an EMBL/GenBank/DDBJ whole genome shotgun (WGS) entry which is preliminary data.</text>
</comment>
<dbReference type="SUPFAM" id="SSF55083">
    <property type="entry name" value="6-hydroxymethyl-7,8-dihydropterin pyrophosphokinase, HPPK"/>
    <property type="match status" value="1"/>
</dbReference>
<dbReference type="GO" id="GO:0003848">
    <property type="term" value="F:2-amino-4-hydroxy-6-hydroxymethyldihydropteridine diphosphokinase activity"/>
    <property type="evidence" value="ECO:0007669"/>
    <property type="project" value="UniProtKB-EC"/>
</dbReference>
<dbReference type="GO" id="GO:0016301">
    <property type="term" value="F:kinase activity"/>
    <property type="evidence" value="ECO:0007669"/>
    <property type="project" value="UniProtKB-KW"/>
</dbReference>
<dbReference type="HOGENOM" id="CLU_097916_0_1_0"/>
<dbReference type="Gene3D" id="3.30.70.560">
    <property type="entry name" value="7,8-Dihydro-6-hydroxymethylpterin-pyrophosphokinase HPPK"/>
    <property type="match status" value="1"/>
</dbReference>
<keyword evidence="9" id="KW-0289">Folate biosynthesis</keyword>
<dbReference type="CDD" id="cd00483">
    <property type="entry name" value="HPPK"/>
    <property type="match status" value="1"/>
</dbReference>
<dbReference type="Proteomes" id="UP000005297">
    <property type="component" value="Unassembled WGS sequence"/>
</dbReference>
<dbReference type="GO" id="GO:0046654">
    <property type="term" value="P:tetrahydrofolate biosynthetic process"/>
    <property type="evidence" value="ECO:0007669"/>
    <property type="project" value="UniProtKB-UniPathway"/>
</dbReference>
<dbReference type="PANTHER" id="PTHR43071">
    <property type="entry name" value="2-AMINO-4-HYDROXY-6-HYDROXYMETHYLDIHYDROPTERIDINE PYROPHOSPHOKINASE"/>
    <property type="match status" value="1"/>
</dbReference>
<gene>
    <name evidence="14" type="ORF">SPV1_09944</name>
</gene>
<dbReference type="PANTHER" id="PTHR43071:SF1">
    <property type="entry name" value="2-AMINO-4-HYDROXY-6-HYDROXYMETHYLDIHYDROPTERIDINE PYROPHOSPHOKINASE"/>
    <property type="match status" value="1"/>
</dbReference>
<dbReference type="STRING" id="314344.AL013_07105"/>
<protein>
    <recommendedName>
        <fullName evidence="4">2-amino-4-hydroxy-6-hydroxymethyldihydropteridine pyrophosphokinase</fullName>
        <ecNumber evidence="3">2.7.6.3</ecNumber>
    </recommendedName>
    <alternativeName>
        <fullName evidence="11">6-hydroxymethyl-7,8-dihydropterin pyrophosphokinase</fullName>
    </alternativeName>
    <alternativeName>
        <fullName evidence="12">7,8-dihydro-6-hydroxymethylpterin-pyrophosphokinase</fullName>
    </alternativeName>
</protein>
<dbReference type="NCBIfam" id="TIGR01498">
    <property type="entry name" value="folK"/>
    <property type="match status" value="1"/>
</dbReference>
<evidence type="ECO:0000256" key="3">
    <source>
        <dbReference type="ARBA" id="ARBA00013253"/>
    </source>
</evidence>
<organism evidence="14 15">
    <name type="scientific">Mariprofundus ferrooxydans PV-1</name>
    <dbReference type="NCBI Taxonomy" id="314345"/>
    <lineage>
        <taxon>Bacteria</taxon>
        <taxon>Pseudomonadati</taxon>
        <taxon>Pseudomonadota</taxon>
        <taxon>Candidatius Mariprofundia</taxon>
        <taxon>Mariprofundales</taxon>
        <taxon>Mariprofundaceae</taxon>
        <taxon>Mariprofundus</taxon>
    </lineage>
</organism>
<comment type="function">
    <text evidence="10">Catalyzes the transfer of pyrophosphate from adenosine triphosphate (ATP) to 6-hydroxymethyl-7,8-dihydropterin, an enzymatic step in folate biosynthesis pathway.</text>
</comment>
<dbReference type="GO" id="GO:0046656">
    <property type="term" value="P:folic acid biosynthetic process"/>
    <property type="evidence" value="ECO:0007669"/>
    <property type="project" value="UniProtKB-KW"/>
</dbReference>
<evidence type="ECO:0000256" key="9">
    <source>
        <dbReference type="ARBA" id="ARBA00022909"/>
    </source>
</evidence>
<sequence>MPPDMHAVLIGMGSNIEAEQNLLQAAAALRTAFGAVAFSSVYRSPAVGMDGDDFLNACCLLHTEQSQSAVRLCLKALEDVQGRDRTLGSWKPRTLDLDVLMYDEQVVDKELYRYAHACVPASELVDIESAIIPAGQLTPVELCL</sequence>
<name>Q0EVQ0_9PROT</name>
<dbReference type="UniPathway" id="UPA00077">
    <property type="reaction ID" value="UER00155"/>
</dbReference>
<keyword evidence="5" id="KW-0808">Transferase</keyword>
<dbReference type="EMBL" id="AATS01000028">
    <property type="protein sequence ID" value="EAU53349.1"/>
    <property type="molecule type" value="Genomic_DNA"/>
</dbReference>
<evidence type="ECO:0000313" key="14">
    <source>
        <dbReference type="EMBL" id="EAU53349.1"/>
    </source>
</evidence>
<keyword evidence="15" id="KW-1185">Reference proteome</keyword>
<dbReference type="InterPro" id="IPR000550">
    <property type="entry name" value="Hppk"/>
</dbReference>
<evidence type="ECO:0000256" key="2">
    <source>
        <dbReference type="ARBA" id="ARBA00005810"/>
    </source>
</evidence>
<dbReference type="Pfam" id="PF01288">
    <property type="entry name" value="HPPK"/>
    <property type="match status" value="1"/>
</dbReference>
<dbReference type="RefSeq" id="WP_009849511.1">
    <property type="nucleotide sequence ID" value="NZ_DS022294.1"/>
</dbReference>
<keyword evidence="8" id="KW-0067">ATP-binding</keyword>
<evidence type="ECO:0000256" key="6">
    <source>
        <dbReference type="ARBA" id="ARBA00022741"/>
    </source>
</evidence>
<dbReference type="OrthoDB" id="9790168at2"/>